<reference evidence="6" key="1">
    <citation type="submission" date="2020-11" db="EMBL/GenBank/DDBJ databases">
        <authorList>
            <consortium name="DOE Joint Genome Institute"/>
            <person name="Ahrendt S."/>
            <person name="Riley R."/>
            <person name="Andreopoulos W."/>
            <person name="Labutti K."/>
            <person name="Pangilinan J."/>
            <person name="Ruiz-Duenas F.J."/>
            <person name="Barrasa J.M."/>
            <person name="Sanchez-Garcia M."/>
            <person name="Camarero S."/>
            <person name="Miyauchi S."/>
            <person name="Serrano A."/>
            <person name="Linde D."/>
            <person name="Babiker R."/>
            <person name="Drula E."/>
            <person name="Ayuso-Fernandez I."/>
            <person name="Pacheco R."/>
            <person name="Padilla G."/>
            <person name="Ferreira P."/>
            <person name="Barriuso J."/>
            <person name="Kellner H."/>
            <person name="Castanera R."/>
            <person name="Alfaro M."/>
            <person name="Ramirez L."/>
            <person name="Pisabarro A.G."/>
            <person name="Kuo A."/>
            <person name="Tritt A."/>
            <person name="Lipzen A."/>
            <person name="He G."/>
            <person name="Yan M."/>
            <person name="Ng V."/>
            <person name="Cullen D."/>
            <person name="Martin F."/>
            <person name="Rosso M.-N."/>
            <person name="Henrissat B."/>
            <person name="Hibbett D."/>
            <person name="Martinez A.T."/>
            <person name="Grigoriev I.V."/>
        </authorList>
    </citation>
    <scope>NUCLEOTIDE SEQUENCE</scope>
    <source>
        <strain evidence="6">MF-IS2</strain>
    </source>
</reference>
<dbReference type="InterPro" id="IPR003347">
    <property type="entry name" value="JmjC_dom"/>
</dbReference>
<dbReference type="GO" id="GO:0000118">
    <property type="term" value="C:histone deacetylase complex"/>
    <property type="evidence" value="ECO:0007669"/>
    <property type="project" value="TreeGrafter"/>
</dbReference>
<evidence type="ECO:0000313" key="7">
    <source>
        <dbReference type="Proteomes" id="UP000807342"/>
    </source>
</evidence>
<feature type="region of interest" description="Disordered" evidence="4">
    <location>
        <begin position="1016"/>
        <end position="1062"/>
    </location>
</feature>
<dbReference type="EMBL" id="MU151127">
    <property type="protein sequence ID" value="KAF9449547.1"/>
    <property type="molecule type" value="Genomic_DNA"/>
</dbReference>
<dbReference type="AlphaFoldDB" id="A0A9P5XG07"/>
<feature type="region of interest" description="Disordered" evidence="4">
    <location>
        <begin position="33"/>
        <end position="133"/>
    </location>
</feature>
<feature type="compositionally biased region" description="Basic and acidic residues" evidence="4">
    <location>
        <begin position="111"/>
        <end position="125"/>
    </location>
</feature>
<proteinExistence type="predicted"/>
<keyword evidence="7" id="KW-1185">Reference proteome</keyword>
<feature type="compositionally biased region" description="Low complexity" evidence="4">
    <location>
        <begin position="232"/>
        <end position="249"/>
    </location>
</feature>
<evidence type="ECO:0000256" key="1">
    <source>
        <dbReference type="ARBA" id="ARBA00004123"/>
    </source>
</evidence>
<feature type="domain" description="JmjC" evidence="5">
    <location>
        <begin position="804"/>
        <end position="976"/>
    </location>
</feature>
<organism evidence="6 7">
    <name type="scientific">Macrolepiota fuliginosa MF-IS2</name>
    <dbReference type="NCBI Taxonomy" id="1400762"/>
    <lineage>
        <taxon>Eukaryota</taxon>
        <taxon>Fungi</taxon>
        <taxon>Dikarya</taxon>
        <taxon>Basidiomycota</taxon>
        <taxon>Agaricomycotina</taxon>
        <taxon>Agaricomycetes</taxon>
        <taxon>Agaricomycetidae</taxon>
        <taxon>Agaricales</taxon>
        <taxon>Agaricineae</taxon>
        <taxon>Agaricaceae</taxon>
        <taxon>Macrolepiota</taxon>
    </lineage>
</organism>
<feature type="compositionally biased region" description="Low complexity" evidence="4">
    <location>
        <begin position="613"/>
        <end position="629"/>
    </location>
</feature>
<comment type="caution">
    <text evidence="6">The sequence shown here is derived from an EMBL/GenBank/DDBJ whole genome shotgun (WGS) entry which is preliminary data.</text>
</comment>
<feature type="compositionally biased region" description="Low complexity" evidence="4">
    <location>
        <begin position="294"/>
        <end position="309"/>
    </location>
</feature>
<protein>
    <recommendedName>
        <fullName evidence="5">JmjC domain-containing protein</fullName>
    </recommendedName>
</protein>
<evidence type="ECO:0000313" key="6">
    <source>
        <dbReference type="EMBL" id="KAF9449547.1"/>
    </source>
</evidence>
<dbReference type="PANTHER" id="PTHR12549:SF38">
    <property type="entry name" value="JMJC DOMAIN-CONTAINING HISTONE DEMETHYLASE 2, ISOFORM A"/>
    <property type="match status" value="1"/>
</dbReference>
<dbReference type="SMART" id="SM00558">
    <property type="entry name" value="JmjC"/>
    <property type="match status" value="1"/>
</dbReference>
<dbReference type="PANTHER" id="PTHR12549">
    <property type="entry name" value="JMJC DOMAIN-CONTAINING HISTONE DEMETHYLATION PROTEIN"/>
    <property type="match status" value="1"/>
</dbReference>
<feature type="region of interest" description="Disordered" evidence="4">
    <location>
        <begin position="597"/>
        <end position="641"/>
    </location>
</feature>
<feature type="compositionally biased region" description="Basic residues" evidence="4">
    <location>
        <begin position="1034"/>
        <end position="1044"/>
    </location>
</feature>
<dbReference type="GO" id="GO:0003712">
    <property type="term" value="F:transcription coregulator activity"/>
    <property type="evidence" value="ECO:0007669"/>
    <property type="project" value="TreeGrafter"/>
</dbReference>
<dbReference type="GO" id="GO:0006357">
    <property type="term" value="P:regulation of transcription by RNA polymerase II"/>
    <property type="evidence" value="ECO:0007669"/>
    <property type="project" value="TreeGrafter"/>
</dbReference>
<dbReference type="Pfam" id="PF02373">
    <property type="entry name" value="JmjC"/>
    <property type="match status" value="1"/>
</dbReference>
<feature type="region of interest" description="Disordered" evidence="4">
    <location>
        <begin position="199"/>
        <end position="318"/>
    </location>
</feature>
<evidence type="ECO:0000256" key="2">
    <source>
        <dbReference type="ARBA" id="ARBA00022723"/>
    </source>
</evidence>
<dbReference type="PROSITE" id="PS51184">
    <property type="entry name" value="JMJC"/>
    <property type="match status" value="1"/>
</dbReference>
<comment type="subcellular location">
    <subcellularLocation>
        <location evidence="1">Nucleus</location>
    </subcellularLocation>
</comment>
<dbReference type="Proteomes" id="UP000807342">
    <property type="component" value="Unassembled WGS sequence"/>
</dbReference>
<keyword evidence="2" id="KW-0479">Metal-binding</keyword>
<sequence>MNNNDPSKKASINSLLNPQHEFNYSLRAAQWGNPHAGIEPKTTDAPPRQFNHQHIPAQNIYTDSHPPRITRDPPPSPHRFDNYHYPSHYHHNSWPHPQQSNQSLQYPPMYSDERTALPGDYHSHNSYDSAYQSQSSLSSTNAWQQGDRASIRLVARGTIQPQDLQAPPDHHPQHDTRYSATAAPTYYPPVMHPVGSLYAHHSSLNHPEPPLQPQYPQSPGQPEYSPRTLHTPQIHPAGQPPAQQGQEQPVPRPQSRPDVDSDPEGSNSSIRKRSQPDSEGQTEPQPKRAKGKAKATSESTTSTGSSRRGYSAEKRSKAAQIAAQNVQMMPTVSYAPVPNENGIENDTNARMRIVTGDGGQINGLVTENAIPLQPELQFARCMSNRYRAEQFPRCVSCTRRWAGDTCRFQGIRFFLKDKKRDIVGISFVEGRYQDAPKMLYPTRWNVLLKEAHIKRMKVSIAKALLPILKKEHEHIKLPELIRRPRESEVRATCDTCMTSLFSCTWMCRLCGREACAECFAQVKELTTDKPNANQTEVAALQVRREKHAHSNPFFLSCTRRNEHMAKDFSPVSRFFKEELEEALPEMERLLMGEAGMSREFRPSGPLNGMPELSSDSNSRSTSASSSVGVPTPPPDSSALAAALGGPMIHRKESLPSIVHHGSIASPPYIPPNLPQVTASVPYHEIKRYTYAEVTNGDSISVFAPIWQRGDPIVVTGCLDRFKIAWTPEYFVKNYSEQTCLIIECQTDANKRVTVGQFFDMFGNYEGRSECWKLKDWPPSTDFKAAFPELYKDFSEAVPVPDYVRRDGVGNVGSHFPSNTIAPDLGPKMYNAMASSLDKGSKGSTRLHMDMADAVNIMTYTELSEDGSPGCAAWDLFRACDSEKIRNFLRQKFPKQSAVTDPIHSQQHYLDECLRKELYDQFGVMSYRVYQRPGEAIFIPAGCAHQVANLADCVKVAIDFVSVENIGRCEGLTKEFRELNQRLAWKEDVLQLRSMMWFAWLSCGLCEKGGNRSELPLGAANGESVGREDDGSVNGKRKGKGRKKVGSALSVTGSSVGEAVHAS</sequence>
<dbReference type="GO" id="GO:0031490">
    <property type="term" value="F:chromatin DNA binding"/>
    <property type="evidence" value="ECO:0007669"/>
    <property type="project" value="TreeGrafter"/>
</dbReference>
<evidence type="ECO:0000259" key="5">
    <source>
        <dbReference type="PROSITE" id="PS51184"/>
    </source>
</evidence>
<evidence type="ECO:0000256" key="4">
    <source>
        <dbReference type="SAM" id="MobiDB-lite"/>
    </source>
</evidence>
<dbReference type="GO" id="GO:0000785">
    <property type="term" value="C:chromatin"/>
    <property type="evidence" value="ECO:0007669"/>
    <property type="project" value="TreeGrafter"/>
</dbReference>
<keyword evidence="3" id="KW-0539">Nucleus</keyword>
<dbReference type="SUPFAM" id="SSF51197">
    <property type="entry name" value="Clavaminate synthase-like"/>
    <property type="match status" value="1"/>
</dbReference>
<dbReference type="OrthoDB" id="1667110at2759"/>
<dbReference type="InterPro" id="IPR045109">
    <property type="entry name" value="LSDs-like"/>
</dbReference>
<accession>A0A9P5XG07</accession>
<dbReference type="GO" id="GO:0046872">
    <property type="term" value="F:metal ion binding"/>
    <property type="evidence" value="ECO:0007669"/>
    <property type="project" value="UniProtKB-KW"/>
</dbReference>
<name>A0A9P5XG07_9AGAR</name>
<evidence type="ECO:0000256" key="3">
    <source>
        <dbReference type="ARBA" id="ARBA00023242"/>
    </source>
</evidence>
<dbReference type="Gene3D" id="2.60.120.650">
    <property type="entry name" value="Cupin"/>
    <property type="match status" value="1"/>
</dbReference>
<dbReference type="GO" id="GO:0032454">
    <property type="term" value="F:histone H3K9 demethylase activity"/>
    <property type="evidence" value="ECO:0007669"/>
    <property type="project" value="InterPro"/>
</dbReference>
<gene>
    <name evidence="6" type="ORF">P691DRAFT_758956</name>
</gene>